<dbReference type="EMBL" id="FOXK01000011">
    <property type="protein sequence ID" value="SFQ34331.1"/>
    <property type="molecule type" value="Genomic_DNA"/>
</dbReference>
<accession>A0A1I5XQS6</accession>
<dbReference type="Proteomes" id="UP000182025">
    <property type="component" value="Unassembled WGS sequence"/>
</dbReference>
<protein>
    <submittedName>
        <fullName evidence="2">Restriction endonuclease</fullName>
    </submittedName>
</protein>
<evidence type="ECO:0000313" key="2">
    <source>
        <dbReference type="EMBL" id="SFQ34331.1"/>
    </source>
</evidence>
<dbReference type="InterPro" id="IPR011856">
    <property type="entry name" value="tRNA_endonuc-like_dom_sf"/>
</dbReference>
<keyword evidence="2" id="KW-0378">Hydrolase</keyword>
<dbReference type="GO" id="GO:0004519">
    <property type="term" value="F:endonuclease activity"/>
    <property type="evidence" value="ECO:0007669"/>
    <property type="project" value="UniProtKB-KW"/>
</dbReference>
<keyword evidence="2" id="KW-0540">Nuclease</keyword>
<dbReference type="Gene3D" id="3.40.1350.10">
    <property type="match status" value="1"/>
</dbReference>
<feature type="domain" description="Restriction endonuclease type IV Mrr" evidence="1">
    <location>
        <begin position="41"/>
        <end position="114"/>
    </location>
</feature>
<keyword evidence="2" id="KW-0255">Endonuclease</keyword>
<dbReference type="Pfam" id="PF04471">
    <property type="entry name" value="Mrr_cat"/>
    <property type="match status" value="1"/>
</dbReference>
<sequence length="302" mass="34237">MPPRTNEFQKLVKIINKHLAPADAKITESAMIFDREAGINREVDILIETNVLNCNIKIGVECTTTSRKLDIKKIEELKEKHRRLGINQSVVVAKNGFSQTARNYAEINSIKLLSFSAAKRKDWLPLFEHLRSPYVYGRTYFIKSASLKYRPETTDEGFDMDTETTVLFQGKELAVLDFCNQLFSESQISRIAHKELKENEENGQDPWVSVGFSLEEKYEFKNKNGKKSHPIEIEMTYGYISNYQKLGTEQLAYDDQYVLVGNTSCTDENKLAQAVFSVKNGALNGTIEFNSSLIPKPPASGS</sequence>
<organism evidence="2 3">
    <name type="scientific">Ectopseudomonas toyotomiensis</name>
    <dbReference type="NCBI Taxonomy" id="554344"/>
    <lineage>
        <taxon>Bacteria</taxon>
        <taxon>Pseudomonadati</taxon>
        <taxon>Pseudomonadota</taxon>
        <taxon>Gammaproteobacteria</taxon>
        <taxon>Pseudomonadales</taxon>
        <taxon>Pseudomonadaceae</taxon>
        <taxon>Ectopseudomonas</taxon>
    </lineage>
</organism>
<keyword evidence="3" id="KW-1185">Reference proteome</keyword>
<reference evidence="3" key="1">
    <citation type="submission" date="2016-10" db="EMBL/GenBank/DDBJ databases">
        <authorList>
            <person name="Varghese N."/>
            <person name="Submissions S."/>
        </authorList>
    </citation>
    <scope>NUCLEOTIDE SEQUENCE [LARGE SCALE GENOMIC DNA]</scope>
    <source>
        <strain evidence="3">JCM 15604</strain>
    </source>
</reference>
<proteinExistence type="predicted"/>
<dbReference type="InterPro" id="IPR007560">
    <property type="entry name" value="Restrct_endonuc_IV_Mrr"/>
</dbReference>
<dbReference type="GO" id="GO:0003677">
    <property type="term" value="F:DNA binding"/>
    <property type="evidence" value="ECO:0007669"/>
    <property type="project" value="InterPro"/>
</dbReference>
<gene>
    <name evidence="2" type="ORF">SAMN05216177_111141</name>
</gene>
<dbReference type="OrthoDB" id="6400908at2"/>
<dbReference type="SUPFAM" id="SSF52980">
    <property type="entry name" value="Restriction endonuclease-like"/>
    <property type="match status" value="1"/>
</dbReference>
<name>A0A1I5XQS6_9GAMM</name>
<dbReference type="RefSeq" id="WP_139228028.1">
    <property type="nucleotide sequence ID" value="NZ_FOXK01000011.1"/>
</dbReference>
<evidence type="ECO:0000259" key="1">
    <source>
        <dbReference type="Pfam" id="PF04471"/>
    </source>
</evidence>
<dbReference type="InterPro" id="IPR011335">
    <property type="entry name" value="Restrct_endonuc-II-like"/>
</dbReference>
<dbReference type="AlphaFoldDB" id="A0A1I5XQS6"/>
<evidence type="ECO:0000313" key="3">
    <source>
        <dbReference type="Proteomes" id="UP000182025"/>
    </source>
</evidence>
<dbReference type="GO" id="GO:0009307">
    <property type="term" value="P:DNA restriction-modification system"/>
    <property type="evidence" value="ECO:0007669"/>
    <property type="project" value="InterPro"/>
</dbReference>